<evidence type="ECO:0000313" key="1">
    <source>
        <dbReference type="EMBL" id="TBW58437.1"/>
    </source>
</evidence>
<name>A0ABY1ZQW9_9GAMM</name>
<dbReference type="Proteomes" id="UP000313645">
    <property type="component" value="Unassembled WGS sequence"/>
</dbReference>
<proteinExistence type="predicted"/>
<comment type="caution">
    <text evidence="1">The sequence shown here is derived from an EMBL/GenBank/DDBJ whole genome shotgun (WGS) entry which is preliminary data.</text>
</comment>
<reference evidence="1 2" key="1">
    <citation type="submission" date="2019-02" db="EMBL/GenBank/DDBJ databases">
        <title>Marinobacter halodurans sp. nov., a marine bacterium isolated from sea tidal flat.</title>
        <authorList>
            <person name="Yoo Y."/>
            <person name="Lee D.W."/>
            <person name="Kim B.S."/>
            <person name="Kim J.-J."/>
        </authorList>
    </citation>
    <scope>NUCLEOTIDE SEQUENCE [LARGE SCALE GENOMIC DNA]</scope>
    <source>
        <strain evidence="1 2">YJ-S3-2</strain>
    </source>
</reference>
<protein>
    <recommendedName>
        <fullName evidence="3">2OG-Fe dioxygenase family protein</fullName>
    </recommendedName>
</protein>
<dbReference type="Gene3D" id="2.60.120.620">
    <property type="entry name" value="q2cbj1_9rhob like domain"/>
    <property type="match status" value="1"/>
</dbReference>
<evidence type="ECO:0008006" key="3">
    <source>
        <dbReference type="Google" id="ProtNLM"/>
    </source>
</evidence>
<organism evidence="1 2">
    <name type="scientific">Marinobacter halodurans</name>
    <dbReference type="NCBI Taxonomy" id="2528979"/>
    <lineage>
        <taxon>Bacteria</taxon>
        <taxon>Pseudomonadati</taxon>
        <taxon>Pseudomonadota</taxon>
        <taxon>Gammaproteobacteria</taxon>
        <taxon>Pseudomonadales</taxon>
        <taxon>Marinobacteraceae</taxon>
        <taxon>Marinobacter</taxon>
    </lineage>
</organism>
<dbReference type="RefSeq" id="WP_131479038.1">
    <property type="nucleotide sequence ID" value="NZ_SJDL01000004.1"/>
</dbReference>
<gene>
    <name evidence="1" type="ORF">EZI54_03360</name>
</gene>
<dbReference type="InterPro" id="IPR018724">
    <property type="entry name" value="2OG-Fe_dioxygenase"/>
</dbReference>
<sequence>MSAQEVPLPRQTLAPAAEAAAADLIIQDFSFIPGETLAGMLDLEPGATDLEWRAFAHCWNRLTRDNYMGDQGRYRYRRYGRFEYRMDRDSLRLLPHQPYSQPLSVNPLNGGIQRYFDPLEDVFIASPVLHRLLRTMARIYTAADGYPSNWRIRLHPYRILAMPAAPGRPTPEGLHRDGVTYIASMLVNRHNLTGGVTRVTDNEGGNLSSVTLAEPMDLLLSDDETTMHEVSEIHSLDPQGPAYRDVLVIAFERMEALM</sequence>
<dbReference type="Pfam" id="PF10014">
    <property type="entry name" value="2OG-Fe_Oxy_2"/>
    <property type="match status" value="1"/>
</dbReference>
<evidence type="ECO:0000313" key="2">
    <source>
        <dbReference type="Proteomes" id="UP000313645"/>
    </source>
</evidence>
<dbReference type="EMBL" id="SJDL01000004">
    <property type="protein sequence ID" value="TBW58437.1"/>
    <property type="molecule type" value="Genomic_DNA"/>
</dbReference>
<keyword evidence="2" id="KW-1185">Reference proteome</keyword>
<accession>A0ABY1ZQW9</accession>